<evidence type="ECO:0008006" key="4">
    <source>
        <dbReference type="Google" id="ProtNLM"/>
    </source>
</evidence>
<dbReference type="Pfam" id="PF04520">
    <property type="entry name" value="Senescence_reg"/>
    <property type="match status" value="1"/>
</dbReference>
<evidence type="ECO:0000313" key="3">
    <source>
        <dbReference type="Proteomes" id="UP000288805"/>
    </source>
</evidence>
<comment type="similarity">
    <text evidence="1">Belongs to the senescence regulator S40 family.</text>
</comment>
<dbReference type="Proteomes" id="UP000288805">
    <property type="component" value="Unassembled WGS sequence"/>
</dbReference>
<accession>A0A438HQJ3</accession>
<gene>
    <name evidence="2" type="ORF">CK203_039872</name>
</gene>
<protein>
    <recommendedName>
        <fullName evidence="4">Senescence regulator</fullName>
    </recommendedName>
</protein>
<evidence type="ECO:0000256" key="1">
    <source>
        <dbReference type="ARBA" id="ARBA00034773"/>
    </source>
</evidence>
<dbReference type="PANTHER" id="PTHR33083">
    <property type="entry name" value="EXPRESSED PROTEIN"/>
    <property type="match status" value="1"/>
</dbReference>
<dbReference type="EMBL" id="QGNW01000191">
    <property type="protein sequence ID" value="RVW86715.1"/>
    <property type="molecule type" value="Genomic_DNA"/>
</dbReference>
<dbReference type="AlphaFoldDB" id="A0A438HQJ3"/>
<dbReference type="InterPro" id="IPR007608">
    <property type="entry name" value="Senescence_reg_S40"/>
</dbReference>
<organism evidence="2 3">
    <name type="scientific">Vitis vinifera</name>
    <name type="common">Grape</name>
    <dbReference type="NCBI Taxonomy" id="29760"/>
    <lineage>
        <taxon>Eukaryota</taxon>
        <taxon>Viridiplantae</taxon>
        <taxon>Streptophyta</taxon>
        <taxon>Embryophyta</taxon>
        <taxon>Tracheophyta</taxon>
        <taxon>Spermatophyta</taxon>
        <taxon>Magnoliopsida</taxon>
        <taxon>eudicotyledons</taxon>
        <taxon>Gunneridae</taxon>
        <taxon>Pentapetalae</taxon>
        <taxon>rosids</taxon>
        <taxon>Vitales</taxon>
        <taxon>Vitaceae</taxon>
        <taxon>Viteae</taxon>
        <taxon>Vitis</taxon>
    </lineage>
</organism>
<sequence>MSATAPTRLRYRRTPSSDRFLDVFSHPLPRSSLPGPTNPEAGDELHEDEIFWIGGFDDPPNTAPARNPLSRRCGAQGTSGILAALPESERSPGAYGRPMFNQKASSSRMIPAIPKPTVERHVPVSAKYHQSAPVNVPVLSKSVRRAHEFNADDIDDGAEGEMLPPHEIVARGSEHSPGLSCSVLEGVGRTLKGRDLRQVRNAVWRQTGFLD</sequence>
<dbReference type="GO" id="GO:0010150">
    <property type="term" value="P:leaf senescence"/>
    <property type="evidence" value="ECO:0007669"/>
    <property type="project" value="UniProtKB-ARBA"/>
</dbReference>
<reference evidence="2 3" key="1">
    <citation type="journal article" date="2018" name="PLoS Genet.">
        <title>Population sequencing reveals clonal diversity and ancestral inbreeding in the grapevine cultivar Chardonnay.</title>
        <authorList>
            <person name="Roach M.J."/>
            <person name="Johnson D.L."/>
            <person name="Bohlmann J."/>
            <person name="van Vuuren H.J."/>
            <person name="Jones S.J."/>
            <person name="Pretorius I.S."/>
            <person name="Schmidt S.A."/>
            <person name="Borneman A.R."/>
        </authorList>
    </citation>
    <scope>NUCLEOTIDE SEQUENCE [LARGE SCALE GENOMIC DNA]</scope>
    <source>
        <strain evidence="3">cv. Chardonnay</strain>
        <tissue evidence="2">Leaf</tissue>
    </source>
</reference>
<evidence type="ECO:0000313" key="2">
    <source>
        <dbReference type="EMBL" id="RVW86715.1"/>
    </source>
</evidence>
<name>A0A438HQJ3_VITVI</name>
<proteinExistence type="inferred from homology"/>
<comment type="caution">
    <text evidence="2">The sequence shown here is derived from an EMBL/GenBank/DDBJ whole genome shotgun (WGS) entry which is preliminary data.</text>
</comment>
<dbReference type="PANTHER" id="PTHR33083:SF50">
    <property type="entry name" value="PROTEIN S40-7"/>
    <property type="match status" value="1"/>
</dbReference>